<dbReference type="InterPro" id="IPR027796">
    <property type="entry name" value="OTT_1508_deam-like"/>
</dbReference>
<dbReference type="GeneID" id="66077327"/>
<sequence>MNMVLSPVTPLTPRFSSTPLKTMAHVPSSSSSQYTFDVRKEAFQNTLDLLLSESPPAKPYTQQNKETIVNTLCQGCEAGATTITRFNVSIHAEIALLLHIHLKQLVTYPYLGVSKLTCSSCVELIKLLNKTAPTVTFHRSGARRKFYPSWVFPPNLPSSTKFQMVNV</sequence>
<dbReference type="EMBL" id="CM032185">
    <property type="protein sequence ID" value="KAG7091849.1"/>
    <property type="molecule type" value="Genomic_DNA"/>
</dbReference>
<protein>
    <submittedName>
        <fullName evidence="1">Uncharacterized protein</fullName>
    </submittedName>
</protein>
<organism evidence="1 2">
    <name type="scientific">Marasmius oreades</name>
    <name type="common">fairy-ring Marasmius</name>
    <dbReference type="NCBI Taxonomy" id="181124"/>
    <lineage>
        <taxon>Eukaryota</taxon>
        <taxon>Fungi</taxon>
        <taxon>Dikarya</taxon>
        <taxon>Basidiomycota</taxon>
        <taxon>Agaricomycotina</taxon>
        <taxon>Agaricomycetes</taxon>
        <taxon>Agaricomycetidae</taxon>
        <taxon>Agaricales</taxon>
        <taxon>Marasmiineae</taxon>
        <taxon>Marasmiaceae</taxon>
        <taxon>Marasmius</taxon>
    </lineage>
</organism>
<accession>A0A9P7UU35</accession>
<evidence type="ECO:0000313" key="2">
    <source>
        <dbReference type="Proteomes" id="UP001049176"/>
    </source>
</evidence>
<name>A0A9P7UU35_9AGAR</name>
<gene>
    <name evidence="1" type="ORF">E1B28_008251</name>
</gene>
<dbReference type="Proteomes" id="UP001049176">
    <property type="component" value="Chromosome 5"/>
</dbReference>
<proteinExistence type="predicted"/>
<dbReference type="KEGG" id="more:E1B28_008251"/>
<dbReference type="RefSeq" id="XP_043008319.1">
    <property type="nucleotide sequence ID" value="XM_043153036.1"/>
</dbReference>
<dbReference type="OrthoDB" id="3061617at2759"/>
<dbReference type="Pfam" id="PF14441">
    <property type="entry name" value="OTT_1508_deam"/>
    <property type="match status" value="1"/>
</dbReference>
<evidence type="ECO:0000313" key="1">
    <source>
        <dbReference type="EMBL" id="KAG7091849.1"/>
    </source>
</evidence>
<keyword evidence="2" id="KW-1185">Reference proteome</keyword>
<comment type="caution">
    <text evidence="1">The sequence shown here is derived from an EMBL/GenBank/DDBJ whole genome shotgun (WGS) entry which is preliminary data.</text>
</comment>
<dbReference type="AlphaFoldDB" id="A0A9P7UU35"/>
<reference evidence="1" key="1">
    <citation type="journal article" date="2021" name="Genome Biol. Evol.">
        <title>The assembled and annotated genome of the fairy-ring fungus Marasmius oreades.</title>
        <authorList>
            <person name="Hiltunen M."/>
            <person name="Ament-Velasquez S.L."/>
            <person name="Johannesson H."/>
        </authorList>
    </citation>
    <scope>NUCLEOTIDE SEQUENCE</scope>
    <source>
        <strain evidence="1">03SP1</strain>
    </source>
</reference>